<comment type="caution">
    <text evidence="2">The sequence shown here is derived from an EMBL/GenBank/DDBJ whole genome shotgun (WGS) entry which is preliminary data.</text>
</comment>
<dbReference type="RefSeq" id="WP_163291292.1">
    <property type="nucleotide sequence ID" value="NZ_JAAGWY010000005.1"/>
</dbReference>
<keyword evidence="1" id="KW-1133">Transmembrane helix</keyword>
<protein>
    <submittedName>
        <fullName evidence="2">Uncharacterized protein</fullName>
    </submittedName>
</protein>
<feature type="transmembrane region" description="Helical" evidence="1">
    <location>
        <begin position="6"/>
        <end position="27"/>
    </location>
</feature>
<evidence type="ECO:0000313" key="2">
    <source>
        <dbReference type="EMBL" id="NEN07807.1"/>
    </source>
</evidence>
<evidence type="ECO:0000313" key="3">
    <source>
        <dbReference type="Proteomes" id="UP000474967"/>
    </source>
</evidence>
<feature type="transmembrane region" description="Helical" evidence="1">
    <location>
        <begin position="48"/>
        <end position="67"/>
    </location>
</feature>
<organism evidence="2 3">
    <name type="scientific">Leifsonia tongyongensis</name>
    <dbReference type="NCBI Taxonomy" id="1268043"/>
    <lineage>
        <taxon>Bacteria</taxon>
        <taxon>Bacillati</taxon>
        <taxon>Actinomycetota</taxon>
        <taxon>Actinomycetes</taxon>
        <taxon>Micrococcales</taxon>
        <taxon>Microbacteriaceae</taxon>
        <taxon>Leifsonia</taxon>
    </lineage>
</organism>
<sequence length="70" mass="7900">MPPPWLGYLFLALGFGVSLLVPWGRRVDRRIADRREAAGKSRTPFPKWVLYVAACGMIVLGLVIYNWPGQ</sequence>
<dbReference type="Proteomes" id="UP000474967">
    <property type="component" value="Unassembled WGS sequence"/>
</dbReference>
<keyword evidence="3" id="KW-1185">Reference proteome</keyword>
<reference evidence="2 3" key="1">
    <citation type="journal article" date="2014" name="J. Microbiol.">
        <title>Diaminobutyricibacter tongyongensis gen. nov., sp. nov. and Homoserinibacter gongjuensis gen. nov., sp. nov. belong to the family Microbacteriaceae.</title>
        <authorList>
            <person name="Kim S.J."/>
            <person name="Ahn J.H."/>
            <person name="Weon H.Y."/>
            <person name="Hamada M."/>
            <person name="Suzuki K."/>
            <person name="Kwon S.W."/>
        </authorList>
    </citation>
    <scope>NUCLEOTIDE SEQUENCE [LARGE SCALE GENOMIC DNA]</scope>
    <source>
        <strain evidence="2 3">NBRC 108724</strain>
    </source>
</reference>
<name>A0A6L9Y314_9MICO</name>
<keyword evidence="1" id="KW-0472">Membrane</keyword>
<evidence type="ECO:0000256" key="1">
    <source>
        <dbReference type="SAM" id="Phobius"/>
    </source>
</evidence>
<proteinExistence type="predicted"/>
<accession>A0A6L9Y314</accession>
<keyword evidence="1" id="KW-0812">Transmembrane</keyword>
<dbReference type="AlphaFoldDB" id="A0A6L9Y314"/>
<dbReference type="EMBL" id="JAAGWY010000005">
    <property type="protein sequence ID" value="NEN07807.1"/>
    <property type="molecule type" value="Genomic_DNA"/>
</dbReference>
<gene>
    <name evidence="2" type="ORF">G3T36_18280</name>
</gene>